<dbReference type="SUPFAM" id="SSF52029">
    <property type="entry name" value="GroEL apical domain-like"/>
    <property type="match status" value="1"/>
</dbReference>
<gene>
    <name evidence="4" type="ORF">FHL15_001218</name>
</gene>
<proteinExistence type="predicted"/>
<name>A0A553ICS8_9PEZI</name>
<dbReference type="GO" id="GO:0005524">
    <property type="term" value="F:ATP binding"/>
    <property type="evidence" value="ECO:0007669"/>
    <property type="project" value="UniProtKB-KW"/>
</dbReference>
<keyword evidence="5" id="KW-1185">Reference proteome</keyword>
<protein>
    <submittedName>
        <fullName evidence="4">Uncharacterized protein</fullName>
    </submittedName>
</protein>
<evidence type="ECO:0000256" key="2">
    <source>
        <dbReference type="ARBA" id="ARBA00022840"/>
    </source>
</evidence>
<dbReference type="EMBL" id="VFLP01000004">
    <property type="protein sequence ID" value="TRX98008.1"/>
    <property type="molecule type" value="Genomic_DNA"/>
</dbReference>
<comment type="caution">
    <text evidence="4">The sequence shown here is derived from an EMBL/GenBank/DDBJ whole genome shotgun (WGS) entry which is preliminary data.</text>
</comment>
<sequence length="74" mass="8189">MERLQLTCSGTTQSRVEKLISLKILGQAGLVYKQTLGEEKYTVVEEIKDPKSVTILVKGAESAHYHAGGRRSTR</sequence>
<dbReference type="GO" id="GO:0140662">
    <property type="term" value="F:ATP-dependent protein folding chaperone"/>
    <property type="evidence" value="ECO:0007669"/>
    <property type="project" value="InterPro"/>
</dbReference>
<keyword evidence="3" id="KW-0143">Chaperone</keyword>
<accession>A0A553ICS8</accession>
<dbReference type="Proteomes" id="UP000319160">
    <property type="component" value="Unassembled WGS sequence"/>
</dbReference>
<dbReference type="Pfam" id="PF00118">
    <property type="entry name" value="Cpn60_TCP1"/>
    <property type="match status" value="1"/>
</dbReference>
<dbReference type="InterPro" id="IPR027410">
    <property type="entry name" value="TCP-1-like_intermed_sf"/>
</dbReference>
<evidence type="ECO:0000313" key="4">
    <source>
        <dbReference type="EMBL" id="TRX98008.1"/>
    </source>
</evidence>
<reference evidence="5" key="1">
    <citation type="submission" date="2019-06" db="EMBL/GenBank/DDBJ databases">
        <title>Draft genome sequence of the griseofulvin-producing fungus Xylaria cubensis strain G536.</title>
        <authorList>
            <person name="Mead M.E."/>
            <person name="Raja H.A."/>
            <person name="Steenwyk J.L."/>
            <person name="Knowles S.L."/>
            <person name="Oberlies N.H."/>
            <person name="Rokas A."/>
        </authorList>
    </citation>
    <scope>NUCLEOTIDE SEQUENCE [LARGE SCALE GENOMIC DNA]</scope>
    <source>
        <strain evidence="5">G536</strain>
    </source>
</reference>
<evidence type="ECO:0000256" key="1">
    <source>
        <dbReference type="ARBA" id="ARBA00022741"/>
    </source>
</evidence>
<dbReference type="InterPro" id="IPR017998">
    <property type="entry name" value="Chaperone_TCP-1"/>
</dbReference>
<evidence type="ECO:0000313" key="5">
    <source>
        <dbReference type="Proteomes" id="UP000319160"/>
    </source>
</evidence>
<dbReference type="STRING" id="2512241.A0A553ICS8"/>
<keyword evidence="2" id="KW-0067">ATP-binding</keyword>
<dbReference type="InterPro" id="IPR027409">
    <property type="entry name" value="GroEL-like_apical_dom_sf"/>
</dbReference>
<dbReference type="Gene3D" id="3.30.260.10">
    <property type="entry name" value="TCP-1-like chaperonin intermediate domain"/>
    <property type="match status" value="1"/>
</dbReference>
<dbReference type="AlphaFoldDB" id="A0A553ICS8"/>
<evidence type="ECO:0000256" key="3">
    <source>
        <dbReference type="ARBA" id="ARBA00023186"/>
    </source>
</evidence>
<dbReference type="PANTHER" id="PTHR11353">
    <property type="entry name" value="CHAPERONIN"/>
    <property type="match status" value="1"/>
</dbReference>
<dbReference type="OrthoDB" id="10052040at2759"/>
<dbReference type="InterPro" id="IPR002423">
    <property type="entry name" value="Cpn60/GroEL/TCP-1"/>
</dbReference>
<organism evidence="4 5">
    <name type="scientific">Xylaria flabelliformis</name>
    <dbReference type="NCBI Taxonomy" id="2512241"/>
    <lineage>
        <taxon>Eukaryota</taxon>
        <taxon>Fungi</taxon>
        <taxon>Dikarya</taxon>
        <taxon>Ascomycota</taxon>
        <taxon>Pezizomycotina</taxon>
        <taxon>Sordariomycetes</taxon>
        <taxon>Xylariomycetidae</taxon>
        <taxon>Xylariales</taxon>
        <taxon>Xylariaceae</taxon>
        <taxon>Xylaria</taxon>
    </lineage>
</organism>
<keyword evidence="1" id="KW-0547">Nucleotide-binding</keyword>
<dbReference type="Gene3D" id="3.50.7.10">
    <property type="entry name" value="GroEL"/>
    <property type="match status" value="1"/>
</dbReference>